<protein>
    <recommendedName>
        <fullName evidence="1">DUF5641 domain-containing protein</fullName>
    </recommendedName>
</protein>
<proteinExistence type="predicted"/>
<evidence type="ECO:0000259" key="1">
    <source>
        <dbReference type="Pfam" id="PF18701"/>
    </source>
</evidence>
<feature type="domain" description="DUF5641" evidence="1">
    <location>
        <begin position="91"/>
        <end position="154"/>
    </location>
</feature>
<sequence length="159" mass="18125">MGGAWERMIGIARRILDCMLLQCGSSRLTHKVLTTLMAEITAVMNARPLVPVSSDPESPLILTPAMLLTQKTCTAPPPPGDFGEGVLFKEEWKQVQSLADTFWNRWRREYLHTLQSRRKWQEKKPNLQVGDIILMKDNRAKRNQWPMAIVVNLQARTGS</sequence>
<dbReference type="Proteomes" id="UP001174136">
    <property type="component" value="Unassembled WGS sequence"/>
</dbReference>
<gene>
    <name evidence="2" type="ORF">N1851_028957</name>
</gene>
<dbReference type="PANTHER" id="PTHR47331">
    <property type="entry name" value="PHD-TYPE DOMAIN-CONTAINING PROTEIN"/>
    <property type="match status" value="1"/>
</dbReference>
<keyword evidence="3" id="KW-1185">Reference proteome</keyword>
<comment type="caution">
    <text evidence="2">The sequence shown here is derived from an EMBL/GenBank/DDBJ whole genome shotgun (WGS) entry which is preliminary data.</text>
</comment>
<dbReference type="PANTHER" id="PTHR47331:SF6">
    <property type="entry name" value="DOUBLECORTIN DOMAIN-CONTAINING PROTEIN"/>
    <property type="match status" value="1"/>
</dbReference>
<evidence type="ECO:0000313" key="3">
    <source>
        <dbReference type="Proteomes" id="UP001174136"/>
    </source>
</evidence>
<dbReference type="Pfam" id="PF18701">
    <property type="entry name" value="DUF5641"/>
    <property type="match status" value="1"/>
</dbReference>
<accession>A0AA47NRZ5</accession>
<reference evidence="2" key="1">
    <citation type="journal article" date="2023" name="Front. Mar. Sci.">
        <title>A new Merluccius polli reference genome to investigate the effects of global change in West African waters.</title>
        <authorList>
            <person name="Mateo J.L."/>
            <person name="Blanco-Fernandez C."/>
            <person name="Garcia-Vazquez E."/>
            <person name="Machado-Schiaffino G."/>
        </authorList>
    </citation>
    <scope>NUCLEOTIDE SEQUENCE</scope>
    <source>
        <strain evidence="2">C29</strain>
        <tissue evidence="2">Fin</tissue>
    </source>
</reference>
<name>A0AA47NRZ5_MERPO</name>
<organism evidence="2 3">
    <name type="scientific">Merluccius polli</name>
    <name type="common">Benguela hake</name>
    <name type="synonym">Merluccius cadenati</name>
    <dbReference type="NCBI Taxonomy" id="89951"/>
    <lineage>
        <taxon>Eukaryota</taxon>
        <taxon>Metazoa</taxon>
        <taxon>Chordata</taxon>
        <taxon>Craniata</taxon>
        <taxon>Vertebrata</taxon>
        <taxon>Euteleostomi</taxon>
        <taxon>Actinopterygii</taxon>
        <taxon>Neopterygii</taxon>
        <taxon>Teleostei</taxon>
        <taxon>Neoteleostei</taxon>
        <taxon>Acanthomorphata</taxon>
        <taxon>Zeiogadaria</taxon>
        <taxon>Gadariae</taxon>
        <taxon>Gadiformes</taxon>
        <taxon>Gadoidei</taxon>
        <taxon>Merlucciidae</taxon>
        <taxon>Merluccius</taxon>
    </lineage>
</organism>
<dbReference type="AlphaFoldDB" id="A0AA47NRZ5"/>
<evidence type="ECO:0000313" key="2">
    <source>
        <dbReference type="EMBL" id="KAK0135215.1"/>
    </source>
</evidence>
<dbReference type="InterPro" id="IPR040676">
    <property type="entry name" value="DUF5641"/>
</dbReference>
<dbReference type="EMBL" id="JAOPHQ010005452">
    <property type="protein sequence ID" value="KAK0135215.1"/>
    <property type="molecule type" value="Genomic_DNA"/>
</dbReference>